<evidence type="ECO:0000256" key="3">
    <source>
        <dbReference type="SAM" id="MobiDB-lite"/>
    </source>
</evidence>
<dbReference type="PANTHER" id="PTHR46508:SF5">
    <property type="entry name" value="PHD-FINGER AND DNA BINDING DOMAIN-CONTAINING PROTEIN"/>
    <property type="match status" value="1"/>
</dbReference>
<feature type="compositionally biased region" description="Basic and acidic residues" evidence="3">
    <location>
        <begin position="354"/>
        <end position="366"/>
    </location>
</feature>
<feature type="compositionally biased region" description="Basic and acidic residues" evidence="3">
    <location>
        <begin position="332"/>
        <end position="342"/>
    </location>
</feature>
<dbReference type="AlphaFoldDB" id="A0A0A9D719"/>
<dbReference type="GO" id="GO:0008270">
    <property type="term" value="F:zinc ion binding"/>
    <property type="evidence" value="ECO:0007669"/>
    <property type="project" value="UniProtKB-KW"/>
</dbReference>
<sequence length="432" mass="49270">MPESEPSNVPKNEPVKRISRRLYDKYMKGDSNISENAASCRKRKRTALHYSYWLNGLRWTQNPDDERARSFRKERVVFPSEDAEISEVSPVCCLCEKCYNEEAIYIACEKCGDWFHGDIYSITFENVNNLIGFKCHRCRLRGVPVCPYAQNGTILKARSDREHSINKLVEDEDQDCLKDLGTQKELHNIEKRLNGHITEKELNGHDCLKELNDHSNLKEVGSHRTEKELDDDKNLNELDAQKELDGPVSEEESDDHNCLKGLDNHNNLEELDSCRTEKELENHSCLNKLDNHSNLKELDNHNSREDGTESSKFAAEETQCMKEPVNFSSPKLDNHNCAKESDNDNSLKGLDNNRSPKELDRTEDSKFASAATNSGDFLAEHFNNIRISSKEALIITSETASVKESLALQPKDDSENSVPAEHEIDHHVVVTL</sequence>
<dbReference type="Gene3D" id="3.30.40.10">
    <property type="entry name" value="Zinc/RING finger domain, C3HC4 (zinc finger)"/>
    <property type="match status" value="1"/>
</dbReference>
<evidence type="ECO:0000256" key="1">
    <source>
        <dbReference type="ARBA" id="ARBA00022771"/>
    </source>
</evidence>
<feature type="region of interest" description="Disordered" evidence="3">
    <location>
        <begin position="295"/>
        <end position="367"/>
    </location>
</feature>
<name>A0A0A9D719_ARUDO</name>
<dbReference type="SUPFAM" id="SSF57903">
    <property type="entry name" value="FYVE/PHD zinc finger"/>
    <property type="match status" value="1"/>
</dbReference>
<reference evidence="4" key="1">
    <citation type="submission" date="2014-09" db="EMBL/GenBank/DDBJ databases">
        <authorList>
            <person name="Magalhaes I.L.F."/>
            <person name="Oliveira U."/>
            <person name="Santos F.R."/>
            <person name="Vidigal T.H.D.A."/>
            <person name="Brescovit A.D."/>
            <person name="Santos A.J."/>
        </authorList>
    </citation>
    <scope>NUCLEOTIDE SEQUENCE</scope>
    <source>
        <tissue evidence="4">Shoot tissue taken approximately 20 cm above the soil surface</tissue>
    </source>
</reference>
<keyword evidence="1" id="KW-0863">Zinc-finger</keyword>
<accession>A0A0A9D719</accession>
<organism evidence="4">
    <name type="scientific">Arundo donax</name>
    <name type="common">Giant reed</name>
    <name type="synonym">Donax arundinaceus</name>
    <dbReference type="NCBI Taxonomy" id="35708"/>
    <lineage>
        <taxon>Eukaryota</taxon>
        <taxon>Viridiplantae</taxon>
        <taxon>Streptophyta</taxon>
        <taxon>Embryophyta</taxon>
        <taxon>Tracheophyta</taxon>
        <taxon>Spermatophyta</taxon>
        <taxon>Magnoliopsida</taxon>
        <taxon>Liliopsida</taxon>
        <taxon>Poales</taxon>
        <taxon>Poaceae</taxon>
        <taxon>PACMAD clade</taxon>
        <taxon>Arundinoideae</taxon>
        <taxon>Arundineae</taxon>
        <taxon>Arundo</taxon>
    </lineage>
</organism>
<proteinExistence type="predicted"/>
<protein>
    <recommendedName>
        <fullName evidence="5">PHD-type domain-containing protein</fullName>
    </recommendedName>
</protein>
<feature type="compositionally biased region" description="Basic and acidic residues" evidence="3">
    <location>
        <begin position="255"/>
        <end position="264"/>
    </location>
</feature>
<dbReference type="InterPro" id="IPR013083">
    <property type="entry name" value="Znf_RING/FYVE/PHD"/>
</dbReference>
<evidence type="ECO:0000256" key="2">
    <source>
        <dbReference type="ARBA" id="ARBA00022833"/>
    </source>
</evidence>
<dbReference type="EMBL" id="GBRH01218373">
    <property type="protein sequence ID" value="JAD79522.1"/>
    <property type="molecule type" value="Transcribed_RNA"/>
</dbReference>
<evidence type="ECO:0008006" key="5">
    <source>
        <dbReference type="Google" id="ProtNLM"/>
    </source>
</evidence>
<feature type="compositionally biased region" description="Basic and acidic residues" evidence="3">
    <location>
        <begin position="295"/>
        <end position="309"/>
    </location>
</feature>
<dbReference type="InterPro" id="IPR011011">
    <property type="entry name" value="Znf_FYVE_PHD"/>
</dbReference>
<reference evidence="4" key="2">
    <citation type="journal article" date="2015" name="Data Brief">
        <title>Shoot transcriptome of the giant reed, Arundo donax.</title>
        <authorList>
            <person name="Barrero R.A."/>
            <person name="Guerrero F.D."/>
            <person name="Moolhuijzen P."/>
            <person name="Goolsby J.A."/>
            <person name="Tidwell J."/>
            <person name="Bellgard S.E."/>
            <person name="Bellgard M.I."/>
        </authorList>
    </citation>
    <scope>NUCLEOTIDE SEQUENCE</scope>
    <source>
        <tissue evidence="4">Shoot tissue taken approximately 20 cm above the soil surface</tissue>
    </source>
</reference>
<keyword evidence="2" id="KW-0862">Zinc</keyword>
<feature type="region of interest" description="Disordered" evidence="3">
    <location>
        <begin position="243"/>
        <end position="264"/>
    </location>
</feature>
<dbReference type="PANTHER" id="PTHR46508">
    <property type="entry name" value="PHD FINGER FAMILY PROTEIN"/>
    <property type="match status" value="1"/>
</dbReference>
<evidence type="ECO:0000313" key="4">
    <source>
        <dbReference type="EMBL" id="JAD79522.1"/>
    </source>
</evidence>
<keyword evidence="1" id="KW-0479">Metal-binding</keyword>